<dbReference type="OrthoDB" id="1093513at2"/>
<accession>A0A0D0IWS1</accession>
<evidence type="ECO:0000313" key="2">
    <source>
        <dbReference type="Proteomes" id="UP000032046"/>
    </source>
</evidence>
<dbReference type="RefSeq" id="WP_042520324.1">
    <property type="nucleotide sequence ID" value="NZ_JXQI01000084.1"/>
</dbReference>
<keyword evidence="2" id="KW-1185">Reference proteome</keyword>
<dbReference type="EMBL" id="JXQK01000092">
    <property type="protein sequence ID" value="KIP59634.1"/>
    <property type="molecule type" value="Genomic_DNA"/>
</dbReference>
<dbReference type="InterPro" id="IPR014858">
    <property type="entry name" value="BrxB"/>
</dbReference>
<evidence type="ECO:0000313" key="1">
    <source>
        <dbReference type="EMBL" id="KIP59634.1"/>
    </source>
</evidence>
<proteinExistence type="predicted"/>
<reference evidence="1 2" key="1">
    <citation type="submission" date="2015-01" db="EMBL/GenBank/DDBJ databases">
        <title>Comparative genomics of non-oral Prevotella species.</title>
        <authorList>
            <person name="Accetto T."/>
            <person name="Nograsek B."/>
            <person name="Avgustin G."/>
        </authorList>
    </citation>
    <scope>NUCLEOTIDE SEQUENCE [LARGE SCALE GENOMIC DNA]</scope>
    <source>
        <strain evidence="1 2">P5-119</strain>
    </source>
</reference>
<gene>
    <name evidence="1" type="ORF">ST44_13180</name>
</gene>
<dbReference type="Proteomes" id="UP000032046">
    <property type="component" value="Unassembled WGS sequence"/>
</dbReference>
<sequence length="197" mass="23281">MTIQELYDKLCDEEFQNPQASTYNYYMYQYSAKDEYNMVQEIQNFVSNLKRPAIYVDVFAVDLFELLCKYLDEQSFSIHPSYLKFLLEKDDKDPDNVTKILGSKATSDKFLQYLDQHIANHLEKPEDGLKRPYVFIYGMGKIFPYLRTSHFLSKFEKFNRPNDYKIIVFYPGVARGNSFTLLGCIEDSHTYRAELLN</sequence>
<dbReference type="AlphaFoldDB" id="A0A0D0IWS1"/>
<name>A0A0D0IWS1_9BACT</name>
<dbReference type="STRING" id="1602171.ST44_13180"/>
<evidence type="ECO:0008006" key="3">
    <source>
        <dbReference type="Google" id="ProtNLM"/>
    </source>
</evidence>
<protein>
    <recommendedName>
        <fullName evidence="3">DUF1788 domain-containing protein</fullName>
    </recommendedName>
</protein>
<organism evidence="1 2">
    <name type="scientific">Prevotella pectinovora</name>
    <dbReference type="NCBI Taxonomy" id="1602169"/>
    <lineage>
        <taxon>Bacteria</taxon>
        <taxon>Pseudomonadati</taxon>
        <taxon>Bacteroidota</taxon>
        <taxon>Bacteroidia</taxon>
        <taxon>Bacteroidales</taxon>
        <taxon>Prevotellaceae</taxon>
        <taxon>Prevotella</taxon>
    </lineage>
</organism>
<dbReference type="Pfam" id="PF08747">
    <property type="entry name" value="BrxB"/>
    <property type="match status" value="1"/>
</dbReference>
<comment type="caution">
    <text evidence="1">The sequence shown here is derived from an EMBL/GenBank/DDBJ whole genome shotgun (WGS) entry which is preliminary data.</text>
</comment>